<comment type="caution">
    <text evidence="2">The sequence shown here is derived from an EMBL/GenBank/DDBJ whole genome shotgun (WGS) entry which is preliminary data.</text>
</comment>
<evidence type="ECO:0000313" key="3">
    <source>
        <dbReference type="Proteomes" id="UP001500596"/>
    </source>
</evidence>
<reference evidence="3" key="1">
    <citation type="journal article" date="2019" name="Int. J. Syst. Evol. Microbiol.">
        <title>The Global Catalogue of Microorganisms (GCM) 10K type strain sequencing project: providing services to taxonomists for standard genome sequencing and annotation.</title>
        <authorList>
            <consortium name="The Broad Institute Genomics Platform"/>
            <consortium name="The Broad Institute Genome Sequencing Center for Infectious Disease"/>
            <person name="Wu L."/>
            <person name="Ma J."/>
        </authorList>
    </citation>
    <scope>NUCLEOTIDE SEQUENCE [LARGE SCALE GENOMIC DNA]</scope>
    <source>
        <strain evidence="3">JCM 15575</strain>
    </source>
</reference>
<gene>
    <name evidence="2" type="ORF">GCM10009807_17010</name>
</gene>
<feature type="transmembrane region" description="Helical" evidence="1">
    <location>
        <begin position="122"/>
        <end position="140"/>
    </location>
</feature>
<feature type="transmembrane region" description="Helical" evidence="1">
    <location>
        <begin position="152"/>
        <end position="172"/>
    </location>
</feature>
<dbReference type="Proteomes" id="UP001500596">
    <property type="component" value="Unassembled WGS sequence"/>
</dbReference>
<dbReference type="EMBL" id="BAAAPK010000001">
    <property type="protein sequence ID" value="GAA1673504.1"/>
    <property type="molecule type" value="Genomic_DNA"/>
</dbReference>
<organism evidence="2 3">
    <name type="scientific">Microbacterium lacus</name>
    <dbReference type="NCBI Taxonomy" id="415217"/>
    <lineage>
        <taxon>Bacteria</taxon>
        <taxon>Bacillati</taxon>
        <taxon>Actinomycetota</taxon>
        <taxon>Actinomycetes</taxon>
        <taxon>Micrococcales</taxon>
        <taxon>Microbacteriaceae</taxon>
        <taxon>Microbacterium</taxon>
    </lineage>
</organism>
<name>A0ABP4SIH7_9MICO</name>
<proteinExistence type="predicted"/>
<feature type="transmembrane region" description="Helical" evidence="1">
    <location>
        <begin position="21"/>
        <end position="40"/>
    </location>
</feature>
<keyword evidence="1" id="KW-0472">Membrane</keyword>
<evidence type="ECO:0000313" key="2">
    <source>
        <dbReference type="EMBL" id="GAA1673504.1"/>
    </source>
</evidence>
<dbReference type="RefSeq" id="WP_344053536.1">
    <property type="nucleotide sequence ID" value="NZ_BAAAPK010000001.1"/>
</dbReference>
<accession>A0ABP4SIH7</accession>
<sequence>MTDVPETHGMRHHARRLMSTYTGEHGVYGLVLVTALIAIGDDYDNDAEVLGYVIGTMIVFWLAHVYAGIVAAGSHPELGPKPFSHRLAHSARHSVGMLVAMLPPAFLLLLGVVGLVDEDDAYAAALLTGLLVLGLIGWANARRNGRRWPLQILGALSTISLGALVILLSILVH</sequence>
<evidence type="ECO:0008006" key="4">
    <source>
        <dbReference type="Google" id="ProtNLM"/>
    </source>
</evidence>
<keyword evidence="1" id="KW-1133">Transmembrane helix</keyword>
<protein>
    <recommendedName>
        <fullName evidence="4">Integral membrane protein</fullName>
    </recommendedName>
</protein>
<feature type="transmembrane region" description="Helical" evidence="1">
    <location>
        <begin position="52"/>
        <end position="74"/>
    </location>
</feature>
<keyword evidence="3" id="KW-1185">Reference proteome</keyword>
<keyword evidence="1" id="KW-0812">Transmembrane</keyword>
<feature type="transmembrane region" description="Helical" evidence="1">
    <location>
        <begin position="95"/>
        <end position="116"/>
    </location>
</feature>
<evidence type="ECO:0000256" key="1">
    <source>
        <dbReference type="SAM" id="Phobius"/>
    </source>
</evidence>